<dbReference type="OMA" id="CQPRIER"/>
<evidence type="ECO:0000313" key="3">
    <source>
        <dbReference type="Proteomes" id="UP000271162"/>
    </source>
</evidence>
<gene>
    <name evidence="2" type="ORF">NBR_LOCUS1953</name>
</gene>
<reference evidence="4" key="1">
    <citation type="submission" date="2017-02" db="UniProtKB">
        <authorList>
            <consortium name="WormBaseParasite"/>
        </authorList>
    </citation>
    <scope>IDENTIFICATION</scope>
</reference>
<proteinExistence type="predicted"/>
<evidence type="ECO:0000313" key="2">
    <source>
        <dbReference type="EMBL" id="VDL65542.1"/>
    </source>
</evidence>
<name>A0A0N4XHF0_NIPBR</name>
<feature type="signal peptide" evidence="1">
    <location>
        <begin position="1"/>
        <end position="22"/>
    </location>
</feature>
<dbReference type="WBParaSite" id="NBR_0000195201-mRNA-1">
    <property type="protein sequence ID" value="NBR_0000195201-mRNA-1"/>
    <property type="gene ID" value="NBR_0000195201"/>
</dbReference>
<reference evidence="2 3" key="2">
    <citation type="submission" date="2018-11" db="EMBL/GenBank/DDBJ databases">
        <authorList>
            <consortium name="Pathogen Informatics"/>
        </authorList>
    </citation>
    <scope>NUCLEOTIDE SEQUENCE [LARGE SCALE GENOMIC DNA]</scope>
</reference>
<dbReference type="Proteomes" id="UP000271162">
    <property type="component" value="Unassembled WGS sequence"/>
</dbReference>
<dbReference type="AlphaFoldDB" id="A0A0N4XHF0"/>
<accession>A0A0N4XHF0</accession>
<keyword evidence="3" id="KW-1185">Reference proteome</keyword>
<evidence type="ECO:0000256" key="1">
    <source>
        <dbReference type="SAM" id="SignalP"/>
    </source>
</evidence>
<evidence type="ECO:0000313" key="4">
    <source>
        <dbReference type="WBParaSite" id="NBR_0000195201-mRNA-1"/>
    </source>
</evidence>
<protein>
    <submittedName>
        <fullName evidence="4">Secreted protein</fullName>
    </submittedName>
</protein>
<sequence length="247" mass="27787">MMQLCEFLICVMLCGTLEDVAAVVALENSIHRYNKSYENTFVWNAYKLMVDYEQWRERGGIGGMIANTAQSLLAMADLLTARGVLFVETACRIWAKLGRNEEKISEAVSTYLSKAPQLVGRLTTFLKAIDFDHEVEIAVEKICNAPDSALCHSDGAWLDWCQPRIERPERYGARSSVLSRCVTVLFRFLDYGSNRGSDRAWILLHTAVQFVDRDLFVTLWGESYPKGDAASRCAPTLANIMKKGNDP</sequence>
<dbReference type="EMBL" id="UYSL01001896">
    <property type="protein sequence ID" value="VDL65542.1"/>
    <property type="molecule type" value="Genomic_DNA"/>
</dbReference>
<keyword evidence="1" id="KW-0732">Signal</keyword>
<organism evidence="4">
    <name type="scientific">Nippostrongylus brasiliensis</name>
    <name type="common">Rat hookworm</name>
    <dbReference type="NCBI Taxonomy" id="27835"/>
    <lineage>
        <taxon>Eukaryota</taxon>
        <taxon>Metazoa</taxon>
        <taxon>Ecdysozoa</taxon>
        <taxon>Nematoda</taxon>
        <taxon>Chromadorea</taxon>
        <taxon>Rhabditida</taxon>
        <taxon>Rhabditina</taxon>
        <taxon>Rhabditomorpha</taxon>
        <taxon>Strongyloidea</taxon>
        <taxon>Heligmosomidae</taxon>
        <taxon>Nippostrongylus</taxon>
    </lineage>
</organism>
<feature type="chain" id="PRO_5043124746" evidence="1">
    <location>
        <begin position="23"/>
        <end position="247"/>
    </location>
</feature>